<organism evidence="10 11">
    <name type="scientific">Frankliniella fusca</name>
    <dbReference type="NCBI Taxonomy" id="407009"/>
    <lineage>
        <taxon>Eukaryota</taxon>
        <taxon>Metazoa</taxon>
        <taxon>Ecdysozoa</taxon>
        <taxon>Arthropoda</taxon>
        <taxon>Hexapoda</taxon>
        <taxon>Insecta</taxon>
        <taxon>Pterygota</taxon>
        <taxon>Neoptera</taxon>
        <taxon>Paraneoptera</taxon>
        <taxon>Thysanoptera</taxon>
        <taxon>Terebrantia</taxon>
        <taxon>Thripoidea</taxon>
        <taxon>Thripidae</taxon>
        <taxon>Frankliniella</taxon>
    </lineage>
</organism>
<reference evidence="10" key="1">
    <citation type="submission" date="2021-07" db="EMBL/GenBank/DDBJ databases">
        <authorList>
            <person name="Catto M.A."/>
            <person name="Jacobson A."/>
            <person name="Kennedy G."/>
            <person name="Labadie P."/>
            <person name="Hunt B.G."/>
            <person name="Srinivasan R."/>
        </authorList>
    </citation>
    <scope>NUCLEOTIDE SEQUENCE</scope>
    <source>
        <strain evidence="10">PL_HMW_Pooled</strain>
        <tissue evidence="10">Head</tissue>
    </source>
</reference>
<feature type="active site" evidence="7">
    <location>
        <position position="232"/>
    </location>
</feature>
<gene>
    <name evidence="10" type="ORF">KUF71_015043</name>
</gene>
<dbReference type="PROSITE" id="PS50297">
    <property type="entry name" value="ANK_REP_REGION"/>
    <property type="match status" value="2"/>
</dbReference>
<dbReference type="EMBL" id="JAHWGI010001270">
    <property type="protein sequence ID" value="KAK3926707.1"/>
    <property type="molecule type" value="Genomic_DNA"/>
</dbReference>
<feature type="repeat" description="ANK" evidence="6">
    <location>
        <begin position="574"/>
        <end position="606"/>
    </location>
</feature>
<dbReference type="Pfam" id="PF00710">
    <property type="entry name" value="Asparaginase"/>
    <property type="match status" value="1"/>
</dbReference>
<dbReference type="SUPFAM" id="SSF48403">
    <property type="entry name" value="Ankyrin repeat"/>
    <property type="match status" value="1"/>
</dbReference>
<keyword evidence="4 6" id="KW-0040">ANK repeat</keyword>
<dbReference type="SMART" id="SM00870">
    <property type="entry name" value="Asparaginase"/>
    <property type="match status" value="1"/>
</dbReference>
<evidence type="ECO:0000256" key="7">
    <source>
        <dbReference type="PROSITE-ProRule" id="PRU10100"/>
    </source>
</evidence>
<comment type="caution">
    <text evidence="10">The sequence shown here is derived from an EMBL/GenBank/DDBJ whole genome shotgun (WGS) entry which is preliminary data.</text>
</comment>
<dbReference type="PIRSF" id="PIRSF001220">
    <property type="entry name" value="L-ASNase_gatD"/>
    <property type="match status" value="1"/>
</dbReference>
<dbReference type="AlphaFoldDB" id="A0AAE1LQI4"/>
<dbReference type="GO" id="GO:0009066">
    <property type="term" value="P:aspartate family amino acid metabolic process"/>
    <property type="evidence" value="ECO:0007669"/>
    <property type="project" value="UniProtKB-ARBA"/>
</dbReference>
<name>A0AAE1LQI4_9NEOP</name>
<dbReference type="SMART" id="SM00248">
    <property type="entry name" value="ANK"/>
    <property type="match status" value="3"/>
</dbReference>
<dbReference type="Pfam" id="PF17763">
    <property type="entry name" value="Asparaginase_C"/>
    <property type="match status" value="1"/>
</dbReference>
<dbReference type="InterPro" id="IPR037152">
    <property type="entry name" value="L-asparaginase_N_sf"/>
</dbReference>
<dbReference type="Gene3D" id="3.40.50.40">
    <property type="match status" value="1"/>
</dbReference>
<protein>
    <recommendedName>
        <fullName evidence="1">asparaginase</fullName>
        <ecNumber evidence="1">3.5.1.1</ecNumber>
    </recommendedName>
</protein>
<evidence type="ECO:0000256" key="2">
    <source>
        <dbReference type="ARBA" id="ARBA00022737"/>
    </source>
</evidence>
<evidence type="ECO:0000256" key="3">
    <source>
        <dbReference type="ARBA" id="ARBA00022801"/>
    </source>
</evidence>
<dbReference type="InterPro" id="IPR027475">
    <property type="entry name" value="Asparaginase/glutaminase_AS2"/>
</dbReference>
<feature type="repeat" description="ANK" evidence="6">
    <location>
        <begin position="541"/>
        <end position="573"/>
    </location>
</feature>
<dbReference type="InterPro" id="IPR041725">
    <property type="entry name" value="L-asparaginase_I"/>
</dbReference>
<dbReference type="Gene3D" id="3.40.50.1170">
    <property type="entry name" value="L-asparaginase, N-terminal domain"/>
    <property type="match status" value="1"/>
</dbReference>
<dbReference type="CDD" id="cd08963">
    <property type="entry name" value="L-asparaginase_I"/>
    <property type="match status" value="1"/>
</dbReference>
<sequence length="699" mass="74175">MTSLSSDGAAAARGPFLVAGDGLVGNALGAEALSRLCLNDDNNNRDGVVVREKEGPHAVNGCGMNGVSNGVHAAEHHGLDAGANCDVLAGLLRDDGQHPTARTADREEDAVLDTLEHHPESRVLVLYTGGTIGMVRSDSGGLAPLRNRLAGRLRSSTTFHDQEYARWRFGGDADGPLVLPASKEGRRVLYCIREYDPLLDSSCMGVEDWVRIATDIKTYYEQYDGFLVLHGTDTLAYTASALSFMLENLGKTVIVTGSQIPLWELRSDGRDNLLVSLLLAGCYVIPEVSVMFGARLLRGNRTVKVSADSLRAFDTPNCPPLATIGINIDIDHRLVCRPKTTEPFAVHCNMSNNVGLLRIFPNISTAAVRSFLAPPLKGAVLQTYGAGNVPGNRTDLLEALREASERGMILVNCTQCMHGQVADLYAMGKVLYDMGVVGGADMTPEAALAKLSYVLSKDEWDLETKKERLRTSLRGELTVPSRMLSDWEALDAVVRALGAEPAQVAALLIPSVTCAAAARPGTASLAALIDAGADPAAATMEGRTPLHVAAYEGNLEAVRLLLQHGARVHVKDRFGRTPLLDAVQMDRHDVITALREAGAHLGASNSAIGDKICSVAAVGDVQRLKSFRLAGADLGQRDVSGRTPLHVCAQLGRTSAALFLVSSGVDVHVKDLSGRTAGDLALAAGHATLANALRGVQCS</sequence>
<evidence type="ECO:0000313" key="11">
    <source>
        <dbReference type="Proteomes" id="UP001219518"/>
    </source>
</evidence>
<proteinExistence type="inferred from homology"/>
<evidence type="ECO:0000259" key="9">
    <source>
        <dbReference type="Pfam" id="PF17763"/>
    </source>
</evidence>
<dbReference type="PROSITE" id="PS00917">
    <property type="entry name" value="ASN_GLN_ASE_2"/>
    <property type="match status" value="1"/>
</dbReference>
<dbReference type="PANTHER" id="PTHR11707:SF28">
    <property type="entry name" value="60 KDA LYSOPHOSPHOLIPASE"/>
    <property type="match status" value="1"/>
</dbReference>
<dbReference type="PRINTS" id="PR00139">
    <property type="entry name" value="ASNGLNASE"/>
</dbReference>
<dbReference type="EC" id="3.5.1.1" evidence="1"/>
<feature type="domain" description="Asparaginase/glutaminase C-terminal" evidence="9">
    <location>
        <begin position="353"/>
        <end position="463"/>
    </location>
</feature>
<keyword evidence="2" id="KW-0677">Repeat</keyword>
<dbReference type="FunFam" id="3.40.50.1170:FF:000003">
    <property type="entry name" value="60 kDa lysophospholipase"/>
    <property type="match status" value="1"/>
</dbReference>
<feature type="repeat" description="ANK" evidence="6">
    <location>
        <begin position="640"/>
        <end position="672"/>
    </location>
</feature>
<dbReference type="InterPro" id="IPR002110">
    <property type="entry name" value="Ankyrin_rpt"/>
</dbReference>
<dbReference type="SUPFAM" id="SSF53774">
    <property type="entry name" value="Glutaminase/Asparaginase"/>
    <property type="match status" value="1"/>
</dbReference>
<dbReference type="InterPro" id="IPR027473">
    <property type="entry name" value="L-asparaginase_C"/>
</dbReference>
<keyword evidence="3" id="KW-0378">Hydrolase</keyword>
<keyword evidence="11" id="KW-1185">Reference proteome</keyword>
<dbReference type="Proteomes" id="UP001219518">
    <property type="component" value="Unassembled WGS sequence"/>
</dbReference>
<dbReference type="InterPro" id="IPR027474">
    <property type="entry name" value="L-asparaginase_N"/>
</dbReference>
<reference evidence="10" key="2">
    <citation type="journal article" date="2023" name="BMC Genomics">
        <title>Pest status, molecular evolution, and epigenetic factors derived from the genome assembly of Frankliniella fusca, a thysanopteran phytovirus vector.</title>
        <authorList>
            <person name="Catto M.A."/>
            <person name="Labadie P.E."/>
            <person name="Jacobson A.L."/>
            <person name="Kennedy G.G."/>
            <person name="Srinivasan R."/>
            <person name="Hunt B.G."/>
        </authorList>
    </citation>
    <scope>NUCLEOTIDE SEQUENCE</scope>
    <source>
        <strain evidence="10">PL_HMW_Pooled</strain>
    </source>
</reference>
<dbReference type="InterPro" id="IPR036152">
    <property type="entry name" value="Asp/glu_Ase-like_sf"/>
</dbReference>
<dbReference type="Gene3D" id="1.25.40.20">
    <property type="entry name" value="Ankyrin repeat-containing domain"/>
    <property type="match status" value="2"/>
</dbReference>
<dbReference type="SFLD" id="SFLDS00057">
    <property type="entry name" value="Glutaminase/Asparaginase"/>
    <property type="match status" value="1"/>
</dbReference>
<dbReference type="Pfam" id="PF12796">
    <property type="entry name" value="Ank_2"/>
    <property type="match status" value="1"/>
</dbReference>
<evidence type="ECO:0000256" key="5">
    <source>
        <dbReference type="ARBA" id="ARBA00061199"/>
    </source>
</evidence>
<evidence type="ECO:0000256" key="4">
    <source>
        <dbReference type="ARBA" id="ARBA00023043"/>
    </source>
</evidence>
<dbReference type="GO" id="GO:0004067">
    <property type="term" value="F:asparaginase activity"/>
    <property type="evidence" value="ECO:0007669"/>
    <property type="project" value="UniProtKB-UniRule"/>
</dbReference>
<dbReference type="PIRSF" id="PIRSF500176">
    <property type="entry name" value="L_ASNase"/>
    <property type="match status" value="1"/>
</dbReference>
<dbReference type="PANTHER" id="PTHR11707">
    <property type="entry name" value="L-ASPARAGINASE"/>
    <property type="match status" value="1"/>
</dbReference>
<evidence type="ECO:0000256" key="6">
    <source>
        <dbReference type="PROSITE-ProRule" id="PRU00023"/>
    </source>
</evidence>
<dbReference type="PRINTS" id="PR01415">
    <property type="entry name" value="ANKYRIN"/>
</dbReference>
<dbReference type="PROSITE" id="PS50088">
    <property type="entry name" value="ANK_REPEAT"/>
    <property type="match status" value="3"/>
</dbReference>
<evidence type="ECO:0000313" key="10">
    <source>
        <dbReference type="EMBL" id="KAK3926707.1"/>
    </source>
</evidence>
<evidence type="ECO:0000259" key="8">
    <source>
        <dbReference type="Pfam" id="PF00710"/>
    </source>
</evidence>
<dbReference type="FunFam" id="3.40.50.40:FF:000001">
    <property type="entry name" value="L-asparaginase 1"/>
    <property type="match status" value="1"/>
</dbReference>
<evidence type="ECO:0000256" key="1">
    <source>
        <dbReference type="ARBA" id="ARBA00012920"/>
    </source>
</evidence>
<accession>A0AAE1LQI4</accession>
<dbReference type="InterPro" id="IPR036770">
    <property type="entry name" value="Ankyrin_rpt-contain_sf"/>
</dbReference>
<dbReference type="InterPro" id="IPR006034">
    <property type="entry name" value="Asparaginase/glutaminase-like"/>
</dbReference>
<dbReference type="Pfam" id="PF00023">
    <property type="entry name" value="Ank"/>
    <property type="match status" value="1"/>
</dbReference>
<feature type="domain" description="L-asparaginase N-terminal" evidence="8">
    <location>
        <begin position="122"/>
        <end position="333"/>
    </location>
</feature>
<dbReference type="PROSITE" id="PS51732">
    <property type="entry name" value="ASN_GLN_ASE_3"/>
    <property type="match status" value="1"/>
</dbReference>
<comment type="similarity">
    <text evidence="5">In the N-terminal section; belongs to the asparaginase 1 family.</text>
</comment>
<dbReference type="InterPro" id="IPR040919">
    <property type="entry name" value="Asparaginase_C"/>
</dbReference>